<feature type="transmembrane region" description="Helical" evidence="1">
    <location>
        <begin position="221"/>
        <end position="239"/>
    </location>
</feature>
<keyword evidence="3" id="KW-1185">Reference proteome</keyword>
<comment type="caution">
    <text evidence="2">The sequence shown here is derived from an EMBL/GenBank/DDBJ whole genome shotgun (WGS) entry which is preliminary data.</text>
</comment>
<accession>A0ABT1KVJ1</accession>
<evidence type="ECO:0000256" key="1">
    <source>
        <dbReference type="SAM" id="Phobius"/>
    </source>
</evidence>
<keyword evidence="1" id="KW-0472">Membrane</keyword>
<organism evidence="2 3">
    <name type="scientific">Nocardioides pinisoli</name>
    <dbReference type="NCBI Taxonomy" id="2950279"/>
    <lineage>
        <taxon>Bacteria</taxon>
        <taxon>Bacillati</taxon>
        <taxon>Actinomycetota</taxon>
        <taxon>Actinomycetes</taxon>
        <taxon>Propionibacteriales</taxon>
        <taxon>Nocardioidaceae</taxon>
        <taxon>Nocardioides</taxon>
    </lineage>
</organism>
<name>A0ABT1KVJ1_9ACTN</name>
<keyword evidence="1" id="KW-1133">Transmembrane helix</keyword>
<feature type="transmembrane region" description="Helical" evidence="1">
    <location>
        <begin position="106"/>
        <end position="127"/>
    </location>
</feature>
<gene>
    <name evidence="2" type="ORF">NCI01_08285</name>
</gene>
<evidence type="ECO:0008006" key="4">
    <source>
        <dbReference type="Google" id="ProtNLM"/>
    </source>
</evidence>
<reference evidence="2 3" key="1">
    <citation type="submission" date="2022-06" db="EMBL/GenBank/DDBJ databases">
        <authorList>
            <person name="So Y."/>
        </authorList>
    </citation>
    <scope>NUCLEOTIDE SEQUENCE [LARGE SCALE GENOMIC DNA]</scope>
    <source>
        <strain evidence="2 3">STR3</strain>
    </source>
</reference>
<dbReference type="RefSeq" id="WP_254181002.1">
    <property type="nucleotide sequence ID" value="NZ_JANARS010000003.1"/>
</dbReference>
<keyword evidence="1" id="KW-0812">Transmembrane</keyword>
<evidence type="ECO:0000313" key="2">
    <source>
        <dbReference type="EMBL" id="MCP3421787.1"/>
    </source>
</evidence>
<protein>
    <recommendedName>
        <fullName evidence="4">DUF1700 domain-containing protein</fullName>
    </recommendedName>
</protein>
<feature type="transmembrane region" description="Helical" evidence="1">
    <location>
        <begin position="78"/>
        <end position="100"/>
    </location>
</feature>
<evidence type="ECO:0000313" key="3">
    <source>
        <dbReference type="Proteomes" id="UP001204524"/>
    </source>
</evidence>
<feature type="transmembrane region" description="Helical" evidence="1">
    <location>
        <begin position="165"/>
        <end position="188"/>
    </location>
</feature>
<dbReference type="Proteomes" id="UP001204524">
    <property type="component" value="Unassembled WGS sequence"/>
</dbReference>
<sequence length="240" mass="24881">MKIDTHTPHVEPDWAEAFLLELRLRGVGGRAIGAALAEVEAHCDESGESAREAFGEPVAYAVELAPERAAIRDWRAELLPSGVGLSGMLLTLAALGALRVGTRVEVTTGVVAVVVLTVVGVALVVSCADRLLRAVVRHWWVAALGALAPIGVFVAILLLGRQPLFTLSASGSLAAGVVLLAASTAMALRVTGLNDPVVGPEEAGGAGTVADDAMMRGLERLTPWLLPLLTVVMALPLLLL</sequence>
<proteinExistence type="predicted"/>
<dbReference type="EMBL" id="JANARS010000003">
    <property type="protein sequence ID" value="MCP3421787.1"/>
    <property type="molecule type" value="Genomic_DNA"/>
</dbReference>
<feature type="transmembrane region" description="Helical" evidence="1">
    <location>
        <begin position="139"/>
        <end position="159"/>
    </location>
</feature>